<keyword evidence="7" id="KW-1185">Reference proteome</keyword>
<keyword evidence="5" id="KW-0509">mRNA transport</keyword>
<dbReference type="PANTHER" id="PTHR11225:SF4">
    <property type="entry name" value="NUCLEAR PORE COMPLEX PROTEIN NUP93"/>
    <property type="match status" value="1"/>
</dbReference>
<comment type="caution">
    <text evidence="6">The sequence shown here is derived from an EMBL/GenBank/DDBJ whole genome shotgun (WGS) entry which is preliminary data.</text>
</comment>
<evidence type="ECO:0000313" key="6">
    <source>
        <dbReference type="EMBL" id="KAK7086044.1"/>
    </source>
</evidence>
<accession>A0AAN8XWY0</accession>
<sequence length="101" mass="11768">MPSRFLERERLILLLTGQFEAAIEFLSRKENLRCHAVHVALALHEMNLLALPNQVQAPMLSREDTDGEAIRRLNLTRLILLYTRKFEATDPCEALHYCFFL</sequence>
<dbReference type="Pfam" id="PF04097">
    <property type="entry name" value="Nic96"/>
    <property type="match status" value="1"/>
</dbReference>
<dbReference type="GO" id="GO:0017056">
    <property type="term" value="F:structural constituent of nuclear pore"/>
    <property type="evidence" value="ECO:0007669"/>
    <property type="project" value="InterPro"/>
</dbReference>
<evidence type="ECO:0000256" key="3">
    <source>
        <dbReference type="ARBA" id="ARBA00023132"/>
    </source>
</evidence>
<evidence type="ECO:0000256" key="1">
    <source>
        <dbReference type="ARBA" id="ARBA00004567"/>
    </source>
</evidence>
<evidence type="ECO:0000256" key="4">
    <source>
        <dbReference type="ARBA" id="ARBA00023242"/>
    </source>
</evidence>
<keyword evidence="3 5" id="KW-0906">Nuclear pore complex</keyword>
<reference evidence="6 7" key="1">
    <citation type="submission" date="2023-11" db="EMBL/GenBank/DDBJ databases">
        <title>Halocaridina rubra genome assembly.</title>
        <authorList>
            <person name="Smith C."/>
        </authorList>
    </citation>
    <scope>NUCLEOTIDE SEQUENCE [LARGE SCALE GENOMIC DNA]</scope>
    <source>
        <strain evidence="6">EP-1</strain>
        <tissue evidence="6">Whole</tissue>
    </source>
</reference>
<gene>
    <name evidence="6" type="primary">NUP93_2</name>
    <name evidence="6" type="ORF">SK128_025090</name>
</gene>
<dbReference type="GO" id="GO:0016973">
    <property type="term" value="P:poly(A)+ mRNA export from nucleus"/>
    <property type="evidence" value="ECO:0007669"/>
    <property type="project" value="TreeGrafter"/>
</dbReference>
<keyword evidence="4 5" id="KW-0539">Nucleus</keyword>
<keyword evidence="5" id="KW-0472">Membrane</keyword>
<comment type="similarity">
    <text evidence="2 5">Belongs to the nucleoporin interacting component (NIC) family.</text>
</comment>
<evidence type="ECO:0000313" key="7">
    <source>
        <dbReference type="Proteomes" id="UP001381693"/>
    </source>
</evidence>
<keyword evidence="5" id="KW-0653">Protein transport</keyword>
<evidence type="ECO:0000256" key="5">
    <source>
        <dbReference type="RuleBase" id="RU364035"/>
    </source>
</evidence>
<dbReference type="PANTHER" id="PTHR11225">
    <property type="entry name" value="NUCLEAR PORE COMPLEX PROTEIN NUP93 NUCLEOPORIN NUP93 DEAD EYE PROTEIN"/>
    <property type="match status" value="1"/>
</dbReference>
<proteinExistence type="inferred from homology"/>
<dbReference type="EMBL" id="JAXCGZ010000402">
    <property type="protein sequence ID" value="KAK7086044.1"/>
    <property type="molecule type" value="Genomic_DNA"/>
</dbReference>
<dbReference type="InterPro" id="IPR007231">
    <property type="entry name" value="Nucleoporin_int_Nup93/Nic96"/>
</dbReference>
<keyword evidence="5" id="KW-0811">Translocation</keyword>
<protein>
    <recommendedName>
        <fullName evidence="5">Nuclear pore protein</fullName>
    </recommendedName>
</protein>
<dbReference type="GO" id="GO:0005643">
    <property type="term" value="C:nuclear pore"/>
    <property type="evidence" value="ECO:0007669"/>
    <property type="project" value="UniProtKB-SubCell"/>
</dbReference>
<organism evidence="6 7">
    <name type="scientific">Halocaridina rubra</name>
    <name type="common">Hawaiian red shrimp</name>
    <dbReference type="NCBI Taxonomy" id="373956"/>
    <lineage>
        <taxon>Eukaryota</taxon>
        <taxon>Metazoa</taxon>
        <taxon>Ecdysozoa</taxon>
        <taxon>Arthropoda</taxon>
        <taxon>Crustacea</taxon>
        <taxon>Multicrustacea</taxon>
        <taxon>Malacostraca</taxon>
        <taxon>Eumalacostraca</taxon>
        <taxon>Eucarida</taxon>
        <taxon>Decapoda</taxon>
        <taxon>Pleocyemata</taxon>
        <taxon>Caridea</taxon>
        <taxon>Atyoidea</taxon>
        <taxon>Atyidae</taxon>
        <taxon>Halocaridina</taxon>
    </lineage>
</organism>
<keyword evidence="5" id="KW-0813">Transport</keyword>
<dbReference type="AlphaFoldDB" id="A0AAN8XWY0"/>
<dbReference type="GO" id="GO:0006606">
    <property type="term" value="P:protein import into nucleus"/>
    <property type="evidence" value="ECO:0007669"/>
    <property type="project" value="TreeGrafter"/>
</dbReference>
<dbReference type="Proteomes" id="UP001381693">
    <property type="component" value="Unassembled WGS sequence"/>
</dbReference>
<evidence type="ECO:0000256" key="2">
    <source>
        <dbReference type="ARBA" id="ARBA00010186"/>
    </source>
</evidence>
<name>A0AAN8XWY0_HALRR</name>
<feature type="non-terminal residue" evidence="6">
    <location>
        <position position="101"/>
    </location>
</feature>
<comment type="subcellular location">
    <subcellularLocation>
        <location evidence="1 5">Nucleus</location>
        <location evidence="1 5">Nuclear pore complex</location>
    </subcellularLocation>
</comment>